<reference evidence="5 6" key="1">
    <citation type="submission" date="2022-08" db="EMBL/GenBank/DDBJ databases">
        <title>Polyphasic taxonomy analysis of Qipengyuania sp.RS5-5.</title>
        <authorList>
            <person name="Xamxidin M."/>
            <person name="Wu M."/>
        </authorList>
    </citation>
    <scope>NUCLEOTIDE SEQUENCE [LARGE SCALE GENOMIC DNA]</scope>
    <source>
        <strain evidence="5 6">RS5-5</strain>
    </source>
</reference>
<keyword evidence="6" id="KW-1185">Reference proteome</keyword>
<dbReference type="InterPro" id="IPR006433">
    <property type="entry name" value="Prohead_protease"/>
</dbReference>
<organism evidence="5 6">
    <name type="scientific">Parerythrobacter lacustris</name>
    <dbReference type="NCBI Taxonomy" id="2969984"/>
    <lineage>
        <taxon>Bacteria</taxon>
        <taxon>Pseudomonadati</taxon>
        <taxon>Pseudomonadota</taxon>
        <taxon>Alphaproteobacteria</taxon>
        <taxon>Sphingomonadales</taxon>
        <taxon>Erythrobacteraceae</taxon>
        <taxon>Parerythrobacter</taxon>
    </lineage>
</organism>
<dbReference type="GO" id="GO:0006508">
    <property type="term" value="P:proteolysis"/>
    <property type="evidence" value="ECO:0007669"/>
    <property type="project" value="UniProtKB-KW"/>
</dbReference>
<keyword evidence="2 5" id="KW-0645">Protease</keyword>
<dbReference type="SUPFAM" id="SSF50789">
    <property type="entry name" value="Herpes virus serine proteinase, assemblin"/>
    <property type="match status" value="1"/>
</dbReference>
<gene>
    <name evidence="5" type="ORF">NSO95_09890</name>
</gene>
<keyword evidence="3" id="KW-0378">Hydrolase</keyword>
<feature type="domain" description="Prohead serine protease" evidence="4">
    <location>
        <begin position="3"/>
        <end position="126"/>
    </location>
</feature>
<evidence type="ECO:0000313" key="6">
    <source>
        <dbReference type="Proteomes" id="UP001206067"/>
    </source>
</evidence>
<dbReference type="EMBL" id="JANKHH010000005">
    <property type="protein sequence ID" value="MCR2834255.1"/>
    <property type="molecule type" value="Genomic_DNA"/>
</dbReference>
<comment type="caution">
    <text evidence="5">The sequence shown here is derived from an EMBL/GenBank/DDBJ whole genome shotgun (WGS) entry which is preliminary data.</text>
</comment>
<protein>
    <submittedName>
        <fullName evidence="5">HK97 family phage prohead protease</fullName>
    </submittedName>
</protein>
<dbReference type="InterPro" id="IPR054613">
    <property type="entry name" value="Peptidase_S78_dom"/>
</dbReference>
<proteinExistence type="predicted"/>
<evidence type="ECO:0000313" key="5">
    <source>
        <dbReference type="EMBL" id="MCR2834255.1"/>
    </source>
</evidence>
<name>A0ABT1XUD4_9SPHN</name>
<dbReference type="GO" id="GO:0008233">
    <property type="term" value="F:peptidase activity"/>
    <property type="evidence" value="ECO:0007669"/>
    <property type="project" value="UniProtKB-KW"/>
</dbReference>
<dbReference type="NCBIfam" id="TIGR01543">
    <property type="entry name" value="proheadase_HK97"/>
    <property type="match status" value="1"/>
</dbReference>
<evidence type="ECO:0000256" key="1">
    <source>
        <dbReference type="ARBA" id="ARBA00022612"/>
    </source>
</evidence>
<dbReference type="Pfam" id="PF04586">
    <property type="entry name" value="Peptidase_S78"/>
    <property type="match status" value="1"/>
</dbReference>
<sequence>MRLAGYAALFDRADASRDTIRPGAFARTLSERSDPLPLFWQHRPDQRIGWVERAEEDTRGLRVVASLDNPDGRAAALLKRRAISGLSFGYRARRSRHEPAGRVLEDVELFEISVVTHPLQHLARVHLVR</sequence>
<dbReference type="Proteomes" id="UP001206067">
    <property type="component" value="Unassembled WGS sequence"/>
</dbReference>
<evidence type="ECO:0000256" key="3">
    <source>
        <dbReference type="ARBA" id="ARBA00022801"/>
    </source>
</evidence>
<keyword evidence="1" id="KW-1188">Viral release from host cell</keyword>
<dbReference type="RefSeq" id="WP_257596057.1">
    <property type="nucleotide sequence ID" value="NZ_JANKHH010000005.1"/>
</dbReference>
<accession>A0ABT1XUD4</accession>
<evidence type="ECO:0000256" key="2">
    <source>
        <dbReference type="ARBA" id="ARBA00022670"/>
    </source>
</evidence>
<evidence type="ECO:0000259" key="4">
    <source>
        <dbReference type="Pfam" id="PF04586"/>
    </source>
</evidence>